<proteinExistence type="predicted"/>
<dbReference type="GO" id="GO:0006508">
    <property type="term" value="P:proteolysis"/>
    <property type="evidence" value="ECO:0007669"/>
    <property type="project" value="UniProtKB-KW"/>
</dbReference>
<geneLocation type="plasmid" evidence="5 7">
    <name>pAA02</name>
</geneLocation>
<dbReference type="EMBL" id="CP015007">
    <property type="protein sequence ID" value="AMS45264.1"/>
    <property type="molecule type" value="Genomic_DNA"/>
</dbReference>
<dbReference type="PANTHER" id="PTHR31817:SF0">
    <property type="entry name" value="CHROMOSOME UNDETERMINED SCAFFOLD_67, WHOLE GENOME SHOTGUN SEQUENCE"/>
    <property type="match status" value="1"/>
</dbReference>
<dbReference type="NCBIfam" id="TIGR02421">
    <property type="entry name" value="QEGLA"/>
    <property type="match status" value="1"/>
</dbReference>
<dbReference type="InterPro" id="IPR012656">
    <property type="entry name" value="CHP02421_QEGLA"/>
</dbReference>
<evidence type="ECO:0000256" key="3">
    <source>
        <dbReference type="ARBA" id="ARBA00022801"/>
    </source>
</evidence>
<dbReference type="Proteomes" id="UP000577697">
    <property type="component" value="Unassembled WGS sequence"/>
</dbReference>
<evidence type="ECO:0000313" key="6">
    <source>
        <dbReference type="EMBL" id="MBB3704971.1"/>
    </source>
</evidence>
<organism evidence="5 7">
    <name type="scientific">Aminobacter aminovorans</name>
    <name type="common">Chelatobacter heintzii</name>
    <dbReference type="NCBI Taxonomy" id="83263"/>
    <lineage>
        <taxon>Bacteria</taxon>
        <taxon>Pseudomonadati</taxon>
        <taxon>Pseudomonadota</taxon>
        <taxon>Alphaproteobacteria</taxon>
        <taxon>Hyphomicrobiales</taxon>
        <taxon>Phyllobacteriaceae</taxon>
        <taxon>Aminobacter</taxon>
    </lineage>
</organism>
<dbReference type="GO" id="GO:0008237">
    <property type="term" value="F:metallopeptidase activity"/>
    <property type="evidence" value="ECO:0007669"/>
    <property type="project" value="UniProtKB-KW"/>
</dbReference>
<dbReference type="KEGG" id="aak:AA2016_6369"/>
<dbReference type="RefSeq" id="WP_067969484.1">
    <property type="nucleotide sequence ID" value="NZ_CP015007.1"/>
</dbReference>
<sequence length="622" mass="67992">MKPKLVEALSLLAPIEAGLDALLKEGKPIRYDFADGSRLHIDRPLPFLCIYVGPAQGAAFDAVSANASYLIATGFELAGEIARLVATTMHDRCGAFLVIDIGELAEDRFLTDDAPFLPPFEVALASGDTTEEKAALKRFATAASRRDAKYRTPRVGDLNPAACEEPQLSDILGDIRCLTVRFAPIYRIPGGKGTYPALRDLVVANMVDSALQAVSAFLKASQLEPPATHRSLGRRVFIDAVARADRDMDKIASTFDFLLAVTPINAEQAWLEFEAGGFERAPLLLYRPHEFEVSDQKRKLYSVALDHLEDPLLAGLLSEKQQELDLQLSMLAARETPRFAELGRALYGGVEPELASRARGILDKATDLEPKARQKCLGADVVAAAAREMIARYRAAYPDFEASVEIRSDLPAGLLVSRNRLLISRDTKLAPERLLALLSHEIGVHLLTYFNGDMQGLTILRSGLAGYEGMQEGLAVLAEYLVGGMTEARLRLIAARVLACQAMLDGATFEDTFRVVHIDFGLDRRSAFNVVLRVFRGGGFAKDAIYLRGVVQVLEHLKNGGSLTPFWIGKISAHHFGIIQELSARGLLRAPKLEPAFLSSEVARPRLKKAMAGMDPVDMIET</sequence>
<dbReference type="PANTHER" id="PTHR31817">
    <property type="match status" value="1"/>
</dbReference>
<dbReference type="EMBL" id="JACICB010000004">
    <property type="protein sequence ID" value="MBB3704971.1"/>
    <property type="molecule type" value="Genomic_DNA"/>
</dbReference>
<dbReference type="GO" id="GO:0080164">
    <property type="term" value="P:regulation of nitric oxide metabolic process"/>
    <property type="evidence" value="ECO:0007669"/>
    <property type="project" value="TreeGrafter"/>
</dbReference>
<evidence type="ECO:0000313" key="5">
    <source>
        <dbReference type="EMBL" id="AMS45264.1"/>
    </source>
</evidence>
<keyword evidence="5" id="KW-0614">Plasmid</keyword>
<evidence type="ECO:0000256" key="4">
    <source>
        <dbReference type="ARBA" id="ARBA00023049"/>
    </source>
</evidence>
<gene>
    <name evidence="5" type="ORF">AA2016_6369</name>
    <name evidence="6" type="ORF">FHS67_001281</name>
</gene>
<evidence type="ECO:0000256" key="1">
    <source>
        <dbReference type="ARBA" id="ARBA00001947"/>
    </source>
</evidence>
<dbReference type="Pfam" id="PF08014">
    <property type="entry name" value="MATCAP"/>
    <property type="match status" value="1"/>
</dbReference>
<keyword evidence="2" id="KW-0645">Protease</keyword>
<evidence type="ECO:0000256" key="2">
    <source>
        <dbReference type="ARBA" id="ARBA00022670"/>
    </source>
</evidence>
<evidence type="ECO:0000313" key="7">
    <source>
        <dbReference type="Proteomes" id="UP000075755"/>
    </source>
</evidence>
<accession>A0AAC8YVW7</accession>
<protein>
    <submittedName>
        <fullName evidence="6">Uncharacterized protein (TIGR02421 family)</fullName>
    </submittedName>
</protein>
<dbReference type="Proteomes" id="UP000075755">
    <property type="component" value="Plasmid pAA02"/>
</dbReference>
<dbReference type="AlphaFoldDB" id="A0AAC8YVW7"/>
<keyword evidence="8" id="KW-1185">Reference proteome</keyword>
<reference evidence="6 8" key="2">
    <citation type="submission" date="2020-08" db="EMBL/GenBank/DDBJ databases">
        <title>Genomic Encyclopedia of Type Strains, Phase IV (KMG-IV): sequencing the most valuable type-strain genomes for metagenomic binning, comparative biology and taxonomic classification.</title>
        <authorList>
            <person name="Goeker M."/>
        </authorList>
    </citation>
    <scope>NUCLEOTIDE SEQUENCE [LARGE SCALE GENOMIC DNA]</scope>
    <source>
        <strain evidence="6 8">DSM 10368</strain>
    </source>
</reference>
<evidence type="ECO:0000313" key="8">
    <source>
        <dbReference type="Proteomes" id="UP000577697"/>
    </source>
</evidence>
<dbReference type="SMART" id="SM01154">
    <property type="entry name" value="DUF1704"/>
    <property type="match status" value="1"/>
</dbReference>
<comment type="cofactor">
    <cofactor evidence="1">
        <name>Zn(2+)</name>
        <dbReference type="ChEBI" id="CHEBI:29105"/>
    </cofactor>
</comment>
<keyword evidence="4" id="KW-0482">Metalloprotease</keyword>
<name>A0AAC8YVW7_AMIAI</name>
<reference evidence="5 7" key="1">
    <citation type="submission" date="2016-03" db="EMBL/GenBank/DDBJ databases">
        <title>Complete genome of Aminobacter aminovorans KCTC 2477.</title>
        <authorList>
            <person name="Kim K.M."/>
        </authorList>
    </citation>
    <scope>NUCLEOTIDE SEQUENCE [LARGE SCALE GENOMIC DNA]</scope>
    <source>
        <strain evidence="5 7">KCTC 2477</strain>
        <plasmid evidence="5 7">pAA02</plasmid>
    </source>
</reference>
<keyword evidence="3" id="KW-0378">Hydrolase</keyword>
<dbReference type="InterPro" id="IPR012548">
    <property type="entry name" value="MATCAP"/>
</dbReference>